<proteinExistence type="predicted"/>
<accession>A0A8X6UIS2</accession>
<evidence type="ECO:0000313" key="2">
    <source>
        <dbReference type="Proteomes" id="UP000887013"/>
    </source>
</evidence>
<gene>
    <name evidence="1" type="ORF">NPIL_619461</name>
</gene>
<comment type="caution">
    <text evidence="1">The sequence shown here is derived from an EMBL/GenBank/DDBJ whole genome shotgun (WGS) entry which is preliminary data.</text>
</comment>
<sequence>MEFLFKIGIHSLEATSRIWGGAHWTTAVSKYGCRDFKKVTSRYGTNFKGKTNLSTLSATVVDKEKESIQVNLVCRSPGDFPSVSTQCFDGVITRCHGCFMLKLGAKHSQWSGILLVRPGKRNRDCPHMAQKCDLLESERCPLHRYFGT</sequence>
<dbReference type="AlphaFoldDB" id="A0A8X6UIS2"/>
<keyword evidence="2" id="KW-1185">Reference proteome</keyword>
<dbReference type="EMBL" id="BMAW01125838">
    <property type="protein sequence ID" value="GFU14308.1"/>
    <property type="molecule type" value="Genomic_DNA"/>
</dbReference>
<protein>
    <submittedName>
        <fullName evidence="1">Uncharacterized protein</fullName>
    </submittedName>
</protein>
<organism evidence="1 2">
    <name type="scientific">Nephila pilipes</name>
    <name type="common">Giant wood spider</name>
    <name type="synonym">Nephila maculata</name>
    <dbReference type="NCBI Taxonomy" id="299642"/>
    <lineage>
        <taxon>Eukaryota</taxon>
        <taxon>Metazoa</taxon>
        <taxon>Ecdysozoa</taxon>
        <taxon>Arthropoda</taxon>
        <taxon>Chelicerata</taxon>
        <taxon>Arachnida</taxon>
        <taxon>Araneae</taxon>
        <taxon>Araneomorphae</taxon>
        <taxon>Entelegynae</taxon>
        <taxon>Araneoidea</taxon>
        <taxon>Nephilidae</taxon>
        <taxon>Nephila</taxon>
    </lineage>
</organism>
<dbReference type="Proteomes" id="UP000887013">
    <property type="component" value="Unassembled WGS sequence"/>
</dbReference>
<evidence type="ECO:0000313" key="1">
    <source>
        <dbReference type="EMBL" id="GFU14308.1"/>
    </source>
</evidence>
<name>A0A8X6UIS2_NEPPI</name>
<reference evidence="1" key="1">
    <citation type="submission" date="2020-08" db="EMBL/GenBank/DDBJ databases">
        <title>Multicomponent nature underlies the extraordinary mechanical properties of spider dragline silk.</title>
        <authorList>
            <person name="Kono N."/>
            <person name="Nakamura H."/>
            <person name="Mori M."/>
            <person name="Yoshida Y."/>
            <person name="Ohtoshi R."/>
            <person name="Malay A.D."/>
            <person name="Moran D.A.P."/>
            <person name="Tomita M."/>
            <person name="Numata K."/>
            <person name="Arakawa K."/>
        </authorList>
    </citation>
    <scope>NUCLEOTIDE SEQUENCE</scope>
</reference>